<reference evidence="2 3" key="1">
    <citation type="submission" date="2018-06" db="EMBL/GenBank/DDBJ databases">
        <title>Genomic Encyclopedia of Type Strains, Phase IV (KMG-IV): sequencing the most valuable type-strain genomes for metagenomic binning, comparative biology and taxonomic classification.</title>
        <authorList>
            <person name="Goeker M."/>
        </authorList>
    </citation>
    <scope>NUCLEOTIDE SEQUENCE [LARGE SCALE GENOMIC DNA]</scope>
    <source>
        <strain evidence="2 3">DSM 25532</strain>
    </source>
</reference>
<evidence type="ECO:0000313" key="2">
    <source>
        <dbReference type="EMBL" id="RBP35307.1"/>
    </source>
</evidence>
<feature type="transmembrane region" description="Helical" evidence="1">
    <location>
        <begin position="51"/>
        <end position="72"/>
    </location>
</feature>
<feature type="transmembrane region" description="Helical" evidence="1">
    <location>
        <begin position="12"/>
        <end position="39"/>
    </location>
</feature>
<evidence type="ECO:0000313" key="3">
    <source>
        <dbReference type="Proteomes" id="UP000253426"/>
    </source>
</evidence>
<keyword evidence="1" id="KW-0472">Membrane</keyword>
<keyword evidence="3" id="KW-1185">Reference proteome</keyword>
<comment type="caution">
    <text evidence="2">The sequence shown here is derived from an EMBL/GenBank/DDBJ whole genome shotgun (WGS) entry which is preliminary data.</text>
</comment>
<gene>
    <name evidence="2" type="ORF">DES53_1233</name>
</gene>
<keyword evidence="1" id="KW-1133">Transmembrane helix</keyword>
<dbReference type="AlphaFoldDB" id="A0A366H0E5"/>
<keyword evidence="1" id="KW-0812">Transmembrane</keyword>
<organism evidence="2 3">
    <name type="scientific">Roseimicrobium gellanilyticum</name>
    <dbReference type="NCBI Taxonomy" id="748857"/>
    <lineage>
        <taxon>Bacteria</taxon>
        <taxon>Pseudomonadati</taxon>
        <taxon>Verrucomicrobiota</taxon>
        <taxon>Verrucomicrobiia</taxon>
        <taxon>Verrucomicrobiales</taxon>
        <taxon>Verrucomicrobiaceae</taxon>
        <taxon>Roseimicrobium</taxon>
    </lineage>
</organism>
<proteinExistence type="predicted"/>
<dbReference type="EMBL" id="QNRR01000023">
    <property type="protein sequence ID" value="RBP35307.1"/>
    <property type="molecule type" value="Genomic_DNA"/>
</dbReference>
<feature type="transmembrane region" description="Helical" evidence="1">
    <location>
        <begin position="93"/>
        <end position="110"/>
    </location>
</feature>
<accession>A0A366H0E5</accession>
<sequence length="111" mass="12137">MKSVPRRNTRQGGFIPLFSIELLALLVLSASYLSVVLPIANRLQPDGSRAWGTIVFGPVAVCLPAVALYGAWRWVKGRQTYTLLNATASVLRLEVLVGLFGLGVTVWQWLA</sequence>
<evidence type="ECO:0000256" key="1">
    <source>
        <dbReference type="SAM" id="Phobius"/>
    </source>
</evidence>
<dbReference type="Proteomes" id="UP000253426">
    <property type="component" value="Unassembled WGS sequence"/>
</dbReference>
<name>A0A366H0E5_9BACT</name>
<dbReference type="RefSeq" id="WP_113962387.1">
    <property type="nucleotide sequence ID" value="NZ_QNRR01000023.1"/>
</dbReference>
<protein>
    <submittedName>
        <fullName evidence="2">Uncharacterized protein</fullName>
    </submittedName>
</protein>